<dbReference type="Proteomes" id="UP000262832">
    <property type="component" value="Chromosome I"/>
</dbReference>
<keyword evidence="2" id="KW-1185">Reference proteome</keyword>
<sequence length="76" mass="8924">MEQLGQTESDFKPLFRYINRESHSDSINLVDFERINAERYIEKFKQIFVETSFEEHYNSMMGIESTAEVVAEAEPA</sequence>
<proteinExistence type="predicted"/>
<evidence type="ECO:0000313" key="2">
    <source>
        <dbReference type="Proteomes" id="UP000262832"/>
    </source>
</evidence>
<evidence type="ECO:0000313" key="1">
    <source>
        <dbReference type="EMBL" id="AXY01777.1"/>
    </source>
</evidence>
<dbReference type="EMBL" id="CP032093">
    <property type="protein sequence ID" value="AXY01777.1"/>
    <property type="molecule type" value="Genomic_DNA"/>
</dbReference>
<protein>
    <submittedName>
        <fullName evidence="1">Uncharacterized protein</fullName>
    </submittedName>
</protein>
<gene>
    <name evidence="1" type="ORF">D1115_12155</name>
</gene>
<reference evidence="1 2" key="1">
    <citation type="submission" date="2018-08" db="EMBL/GenBank/DDBJ databases">
        <title>Genomic taxonomy of the Vibrionaceae family.</title>
        <authorList>
            <person name="Gomez-Gil B."/>
            <person name="Tanaka M."/>
            <person name="Sawabe T."/>
            <person name="Enciso-Ibarra K."/>
        </authorList>
    </citation>
    <scope>NUCLEOTIDE SEQUENCE [LARGE SCALE GENOMIC DNA]</scope>
    <source>
        <strain evidence="1 2">CAIM 1831</strain>
    </source>
</reference>
<accession>A0ABM6YVJ9</accession>
<name>A0ABM6YVJ9_9VIBR</name>
<organism evidence="1 2">
    <name type="scientific">Vibrio alfacsensis</name>
    <dbReference type="NCBI Taxonomy" id="1074311"/>
    <lineage>
        <taxon>Bacteria</taxon>
        <taxon>Pseudomonadati</taxon>
        <taxon>Pseudomonadota</taxon>
        <taxon>Gammaproteobacteria</taxon>
        <taxon>Vibrionales</taxon>
        <taxon>Vibrionaceae</taxon>
        <taxon>Vibrio</taxon>
    </lineage>
</organism>